<sequence length="532" mass="58805">MMSVLASLCFAGTSYLITSDAAAHGITRGHNRKLAYHPGQNRYFVFVLVWTATGGKYQYTSSTDLINWTPLQDIFTSYLSAGSSSMDLRFIGDSLFYSQTVKASSDSPAVFELHTGILKLESNGSLTQVEDNRVCSPYTIYYGSLHRDSYNHFWYFGRYTVNVSNEYTTPVVMRNSFPLNVKDWDTTQIQQLAPSKIGKTSTAHWGFSLSNGRMLSMTSIEKEVSTSGGTFLYCNYYDGAAWQAPFQVGGEMPNDAPDDLRPGICMDENKNVHVLFVPLVGNPNTHPNVNRNLRHIKISPPYTSSNMVTVKSTVLNQNQDIISVQVKADRRPGMEDKLYCTFIAYDGSDINASSLYLTRFDGVNWEGTQTLLCASAGNGWSDQSNPNAENVDSALLVAETKGNYADVRIFNYGDLMFPIPDTKGISISNKKEKTVEIIVSPNPFNPKTTIEIRGLESAGNLMISIYDIKGTLVKTLVSCFGTPASDRPSRDGQNTTGAIRYAWDAGSLQTGLYIIKAKAGDKTMTRKITLLK</sequence>
<dbReference type="AlphaFoldDB" id="A0A1F7F8W4"/>
<accession>A0A1F7F8W4</accession>
<organism evidence="3 4">
    <name type="scientific">Candidatus Raymondbacteria bacterium RIFOXYD12_FULL_49_13</name>
    <dbReference type="NCBI Taxonomy" id="1817890"/>
    <lineage>
        <taxon>Bacteria</taxon>
        <taxon>Raymondiibacteriota</taxon>
    </lineage>
</organism>
<name>A0A1F7F8W4_UNCRA</name>
<feature type="signal peptide" evidence="1">
    <location>
        <begin position="1"/>
        <end position="23"/>
    </location>
</feature>
<gene>
    <name evidence="3" type="ORF">A2519_06460</name>
</gene>
<evidence type="ECO:0000313" key="4">
    <source>
        <dbReference type="Proteomes" id="UP000179243"/>
    </source>
</evidence>
<dbReference type="InterPro" id="IPR026444">
    <property type="entry name" value="Secre_tail"/>
</dbReference>
<feature type="domain" description="Secretion system C-terminal sorting" evidence="2">
    <location>
        <begin position="440"/>
        <end position="528"/>
    </location>
</feature>
<protein>
    <recommendedName>
        <fullName evidence="2">Secretion system C-terminal sorting domain-containing protein</fullName>
    </recommendedName>
</protein>
<dbReference type="Pfam" id="PF18962">
    <property type="entry name" value="Por_Secre_tail"/>
    <property type="match status" value="1"/>
</dbReference>
<dbReference type="EMBL" id="MFYX01000099">
    <property type="protein sequence ID" value="OGK02982.1"/>
    <property type="molecule type" value="Genomic_DNA"/>
</dbReference>
<evidence type="ECO:0000256" key="1">
    <source>
        <dbReference type="SAM" id="SignalP"/>
    </source>
</evidence>
<evidence type="ECO:0000259" key="2">
    <source>
        <dbReference type="Pfam" id="PF18962"/>
    </source>
</evidence>
<evidence type="ECO:0000313" key="3">
    <source>
        <dbReference type="EMBL" id="OGK02982.1"/>
    </source>
</evidence>
<dbReference type="NCBIfam" id="TIGR04183">
    <property type="entry name" value="Por_Secre_tail"/>
    <property type="match status" value="1"/>
</dbReference>
<comment type="caution">
    <text evidence="3">The sequence shown here is derived from an EMBL/GenBank/DDBJ whole genome shotgun (WGS) entry which is preliminary data.</text>
</comment>
<dbReference type="Proteomes" id="UP000179243">
    <property type="component" value="Unassembled WGS sequence"/>
</dbReference>
<proteinExistence type="predicted"/>
<feature type="chain" id="PRO_5009528528" description="Secretion system C-terminal sorting domain-containing protein" evidence="1">
    <location>
        <begin position="24"/>
        <end position="532"/>
    </location>
</feature>
<reference evidence="3 4" key="1">
    <citation type="journal article" date="2016" name="Nat. Commun.">
        <title>Thousands of microbial genomes shed light on interconnected biogeochemical processes in an aquifer system.</title>
        <authorList>
            <person name="Anantharaman K."/>
            <person name="Brown C.T."/>
            <person name="Hug L.A."/>
            <person name="Sharon I."/>
            <person name="Castelle C.J."/>
            <person name="Probst A.J."/>
            <person name="Thomas B.C."/>
            <person name="Singh A."/>
            <person name="Wilkins M.J."/>
            <person name="Karaoz U."/>
            <person name="Brodie E.L."/>
            <person name="Williams K.H."/>
            <person name="Hubbard S.S."/>
            <person name="Banfield J.F."/>
        </authorList>
    </citation>
    <scope>NUCLEOTIDE SEQUENCE [LARGE SCALE GENOMIC DNA]</scope>
</reference>
<keyword evidence="1" id="KW-0732">Signal</keyword>
<dbReference type="Gene3D" id="2.60.40.4070">
    <property type="match status" value="1"/>
</dbReference>